<evidence type="ECO:0000259" key="5">
    <source>
        <dbReference type="Pfam" id="PF00155"/>
    </source>
</evidence>
<evidence type="ECO:0000313" key="6">
    <source>
        <dbReference type="EMBL" id="OUD14607.1"/>
    </source>
</evidence>
<dbReference type="PANTHER" id="PTHR42790:SF4">
    <property type="entry name" value="VALINE--PYRUVATE AMINOTRANSFERASE"/>
    <property type="match status" value="1"/>
</dbReference>
<evidence type="ECO:0000256" key="4">
    <source>
        <dbReference type="ARBA" id="ARBA00022898"/>
    </source>
</evidence>
<dbReference type="Gene3D" id="3.40.640.10">
    <property type="entry name" value="Type I PLP-dependent aspartate aminotransferase-like (Major domain)"/>
    <property type="match status" value="1"/>
</dbReference>
<dbReference type="NCBIfam" id="NF006964">
    <property type="entry name" value="PRK09440.1-2"/>
    <property type="match status" value="1"/>
</dbReference>
<dbReference type="InterPro" id="IPR015424">
    <property type="entry name" value="PyrdxlP-dep_Trfase"/>
</dbReference>
<reference evidence="6 7" key="1">
    <citation type="submission" date="2016-12" db="EMBL/GenBank/DDBJ databases">
        <title>Thioflexothrix psekupsii D3 genome sequencing and assembly.</title>
        <authorList>
            <person name="Fomenkov A."/>
            <person name="Vincze T."/>
            <person name="Grabovich M."/>
            <person name="Anton B.P."/>
            <person name="Dubinina G."/>
            <person name="Orlova M."/>
            <person name="Belousova E."/>
            <person name="Roberts R.J."/>
        </authorList>
    </citation>
    <scope>NUCLEOTIDE SEQUENCE [LARGE SCALE GENOMIC DNA]</scope>
    <source>
        <strain evidence="6">D3</strain>
    </source>
</reference>
<dbReference type="OrthoDB" id="9808770at2"/>
<feature type="domain" description="Aminotransferase class I/classII large" evidence="5">
    <location>
        <begin position="71"/>
        <end position="413"/>
    </location>
</feature>
<dbReference type="SUPFAM" id="SSF53383">
    <property type="entry name" value="PLP-dependent transferases"/>
    <property type="match status" value="1"/>
</dbReference>
<dbReference type="EMBL" id="MSLT01000012">
    <property type="protein sequence ID" value="OUD14607.1"/>
    <property type="molecule type" value="Genomic_DNA"/>
</dbReference>
<dbReference type="GO" id="GO:0030170">
    <property type="term" value="F:pyridoxal phosphate binding"/>
    <property type="evidence" value="ECO:0007669"/>
    <property type="project" value="InterPro"/>
</dbReference>
<dbReference type="PANTHER" id="PTHR42790">
    <property type="entry name" value="AMINOTRANSFERASE"/>
    <property type="match status" value="1"/>
</dbReference>
<evidence type="ECO:0000256" key="2">
    <source>
        <dbReference type="ARBA" id="ARBA00022576"/>
    </source>
</evidence>
<dbReference type="RefSeq" id="WP_086488385.1">
    <property type="nucleotide sequence ID" value="NZ_MSLT01000012.1"/>
</dbReference>
<evidence type="ECO:0000256" key="3">
    <source>
        <dbReference type="ARBA" id="ARBA00022679"/>
    </source>
</evidence>
<evidence type="ECO:0000256" key="1">
    <source>
        <dbReference type="ARBA" id="ARBA00001933"/>
    </source>
</evidence>
<dbReference type="GO" id="GO:0009042">
    <property type="term" value="F:valine-pyruvate transaminase activity"/>
    <property type="evidence" value="ECO:0007669"/>
    <property type="project" value="TreeGrafter"/>
</dbReference>
<dbReference type="Proteomes" id="UP000194798">
    <property type="component" value="Unassembled WGS sequence"/>
</dbReference>
<keyword evidence="4" id="KW-0663">Pyridoxal phosphate</keyword>
<dbReference type="AlphaFoldDB" id="A0A251XA55"/>
<dbReference type="NCBIfam" id="NF006967">
    <property type="entry name" value="PRK09440.1-5"/>
    <property type="match status" value="1"/>
</dbReference>
<dbReference type="InterPro" id="IPR015421">
    <property type="entry name" value="PyrdxlP-dep_Trfase_major"/>
</dbReference>
<dbReference type="CDD" id="cd00609">
    <property type="entry name" value="AAT_like"/>
    <property type="match status" value="1"/>
</dbReference>
<dbReference type="GO" id="GO:0005829">
    <property type="term" value="C:cytosol"/>
    <property type="evidence" value="ECO:0007669"/>
    <property type="project" value="TreeGrafter"/>
</dbReference>
<sequence length="424" mass="48040">MQFSKFGHKFTTISSGILHLMDDLGSALSGAIPMLSLGGGNPSQIPEIDHRFRARMEHILRDGDQFERLIGHYGNPQGHHIFIEALAEFFTRQFGWPITAKNIAITNGSQAAFFSLFNLFAGEMENGKRKKILLPLSPEYIGYGDSGLNDDFFIACAPKIEWLPDQLFKYHLDFERLNRDIDFEEIGAICVSRPTNPTGNVLSDEELMQLDQLAQKHQIPLMIDGAYGMPFPHIIFTPAHLIWNENIILSLSLSKLGLPGVRTGIVVAHETVIKAMSSINAILNLAPNNLGAVLALDMVKHDDIMTLSQDVIRPFYHAKAERTLNYLRQVFQGLNYWVHKPEGAFFLWIWFQELPISSQELYWRLKNKGVLIVPGHYFFPGLAADELMPHRQQCIRLSYTQETAVVEAGIDRIAETLHEVYRVK</sequence>
<name>A0A251XA55_9GAMM</name>
<comment type="cofactor">
    <cofactor evidence="1">
        <name>pyridoxal 5'-phosphate</name>
        <dbReference type="ChEBI" id="CHEBI:597326"/>
    </cofactor>
</comment>
<organism evidence="6 7">
    <name type="scientific">Thioflexithrix psekupsensis</name>
    <dbReference type="NCBI Taxonomy" id="1570016"/>
    <lineage>
        <taxon>Bacteria</taxon>
        <taxon>Pseudomonadati</taxon>
        <taxon>Pseudomonadota</taxon>
        <taxon>Gammaproteobacteria</taxon>
        <taxon>Thiotrichales</taxon>
        <taxon>Thioflexithrix</taxon>
    </lineage>
</organism>
<accession>A0A251XA55</accession>
<gene>
    <name evidence="6" type="ORF">TPSD3_10010</name>
</gene>
<keyword evidence="2" id="KW-0032">Aminotransferase</keyword>
<dbReference type="Pfam" id="PF00155">
    <property type="entry name" value="Aminotran_1_2"/>
    <property type="match status" value="1"/>
</dbReference>
<protein>
    <submittedName>
        <fullName evidence="6">Valine--pyruvate transaminase</fullName>
    </submittedName>
</protein>
<proteinExistence type="predicted"/>
<keyword evidence="3" id="KW-0808">Transferase</keyword>
<comment type="caution">
    <text evidence="6">The sequence shown here is derived from an EMBL/GenBank/DDBJ whole genome shotgun (WGS) entry which is preliminary data.</text>
</comment>
<dbReference type="InterPro" id="IPR004839">
    <property type="entry name" value="Aminotransferase_I/II_large"/>
</dbReference>
<keyword evidence="6" id="KW-0670">Pyruvate</keyword>
<dbReference type="InterPro" id="IPR050859">
    <property type="entry name" value="Class-I_PLP-dep_aminotransf"/>
</dbReference>
<keyword evidence="7" id="KW-1185">Reference proteome</keyword>
<dbReference type="GO" id="GO:1901605">
    <property type="term" value="P:alpha-amino acid metabolic process"/>
    <property type="evidence" value="ECO:0007669"/>
    <property type="project" value="TreeGrafter"/>
</dbReference>
<evidence type="ECO:0000313" key="7">
    <source>
        <dbReference type="Proteomes" id="UP000194798"/>
    </source>
</evidence>